<dbReference type="InterPro" id="IPR032710">
    <property type="entry name" value="NTF2-like_dom_sf"/>
</dbReference>
<gene>
    <name evidence="2" type="ordered locus">FraEuI1c_2050</name>
</gene>
<proteinExistence type="predicted"/>
<dbReference type="RefSeq" id="WP_013423219.1">
    <property type="nucleotide sequence ID" value="NC_014666.1"/>
</dbReference>
<dbReference type="Pfam" id="PF13577">
    <property type="entry name" value="SnoaL_4"/>
    <property type="match status" value="1"/>
</dbReference>
<name>E3IV80_PSEI1</name>
<evidence type="ECO:0000313" key="3">
    <source>
        <dbReference type="Proteomes" id="UP000002484"/>
    </source>
</evidence>
<dbReference type="HOGENOM" id="CLU_106738_8_2_11"/>
<evidence type="ECO:0000313" key="2">
    <source>
        <dbReference type="EMBL" id="ADP80100.1"/>
    </source>
</evidence>
<keyword evidence="3" id="KW-1185">Reference proteome</keyword>
<dbReference type="InterPro" id="IPR037401">
    <property type="entry name" value="SnoaL-like"/>
</dbReference>
<dbReference type="SUPFAM" id="SSF54427">
    <property type="entry name" value="NTF2-like"/>
    <property type="match status" value="1"/>
</dbReference>
<accession>E3IV80</accession>
<reference evidence="2 3" key="1">
    <citation type="submission" date="2010-10" db="EMBL/GenBank/DDBJ databases">
        <title>Complete sequence of Frankia sp. EuI1c.</title>
        <authorList>
            <consortium name="US DOE Joint Genome Institute"/>
            <person name="Lucas S."/>
            <person name="Copeland A."/>
            <person name="Lapidus A."/>
            <person name="Cheng J.-F."/>
            <person name="Bruce D."/>
            <person name="Goodwin L."/>
            <person name="Pitluck S."/>
            <person name="Chertkov O."/>
            <person name="Detter J.C."/>
            <person name="Han C."/>
            <person name="Tapia R."/>
            <person name="Land M."/>
            <person name="Hauser L."/>
            <person name="Jeffries C."/>
            <person name="Kyrpides N."/>
            <person name="Ivanova N."/>
            <person name="Mikhailova N."/>
            <person name="Beauchemin N."/>
            <person name="Sen A."/>
            <person name="Sur S.A."/>
            <person name="Gtari M."/>
            <person name="Wall L."/>
            <person name="Tisa L."/>
            <person name="Woyke T."/>
        </authorList>
    </citation>
    <scope>NUCLEOTIDE SEQUENCE [LARGE SCALE GENOMIC DNA]</scope>
    <source>
        <strain evidence="3">DSM 45817 / CECT 9037 / EuI1c</strain>
    </source>
</reference>
<sequence>MADAEELLPADQLAITGLLARYCVLLDLVDVDGWVGLFTTDAGFDIDGRTYRGHDGLRRLMRTAQRGTHLANPPVIEAVGPDRVRTTRNALFVNRHSAALRHTLYRDEVVRTADGWRIQSVVCRFVTGDGLVTWPEPGCESPVHGIDIPDWADA</sequence>
<feature type="domain" description="SnoaL-like" evidence="1">
    <location>
        <begin position="11"/>
        <end position="120"/>
    </location>
</feature>
<dbReference type="KEGG" id="fri:FraEuI1c_2050"/>
<protein>
    <recommendedName>
        <fullName evidence="1">SnoaL-like domain-containing protein</fullName>
    </recommendedName>
</protein>
<dbReference type="EMBL" id="CP002299">
    <property type="protein sequence ID" value="ADP80100.1"/>
    <property type="molecule type" value="Genomic_DNA"/>
</dbReference>
<dbReference type="AlphaFoldDB" id="E3IV80"/>
<dbReference type="InParanoid" id="E3IV80"/>
<evidence type="ECO:0000259" key="1">
    <source>
        <dbReference type="Pfam" id="PF13577"/>
    </source>
</evidence>
<organism evidence="2 3">
    <name type="scientific">Pseudofrankia inefficax (strain DSM 45817 / CECT 9037 / DDB 130130 / EuI1c)</name>
    <name type="common">Frankia inefficax</name>
    <dbReference type="NCBI Taxonomy" id="298654"/>
    <lineage>
        <taxon>Bacteria</taxon>
        <taxon>Bacillati</taxon>
        <taxon>Actinomycetota</taxon>
        <taxon>Actinomycetes</taxon>
        <taxon>Frankiales</taxon>
        <taxon>Frankiaceae</taxon>
        <taxon>Pseudofrankia</taxon>
    </lineage>
</organism>
<dbReference type="eggNOG" id="ENOG5034713">
    <property type="taxonomic scope" value="Bacteria"/>
</dbReference>
<dbReference type="Proteomes" id="UP000002484">
    <property type="component" value="Chromosome"/>
</dbReference>
<dbReference type="CDD" id="cd00531">
    <property type="entry name" value="NTF2_like"/>
    <property type="match status" value="1"/>
</dbReference>
<dbReference type="Gene3D" id="3.10.450.50">
    <property type="match status" value="1"/>
</dbReference>